<dbReference type="GO" id="GO:0034511">
    <property type="term" value="F:U3 snoRNA binding"/>
    <property type="evidence" value="ECO:0007669"/>
    <property type="project" value="InterPro"/>
</dbReference>
<dbReference type="Gene3D" id="2.130.10.10">
    <property type="entry name" value="YVTN repeat-like/Quinoprotein amine dehydrogenase"/>
    <property type="match status" value="2"/>
</dbReference>
<dbReference type="OrthoDB" id="189968at2759"/>
<evidence type="ECO:0000256" key="3">
    <source>
        <dbReference type="ARBA" id="ARBA00022737"/>
    </source>
</evidence>
<dbReference type="AlphaFoldDB" id="A0A9P6EAI5"/>
<evidence type="ECO:0000256" key="5">
    <source>
        <dbReference type="PROSITE-ProRule" id="PRU00221"/>
    </source>
</evidence>
<dbReference type="Proteomes" id="UP000807306">
    <property type="component" value="Unassembled WGS sequence"/>
</dbReference>
<feature type="repeat" description="WD" evidence="5">
    <location>
        <begin position="152"/>
        <end position="193"/>
    </location>
</feature>
<dbReference type="PROSITE" id="PS50082">
    <property type="entry name" value="WD_REPEATS_2"/>
    <property type="match status" value="3"/>
</dbReference>
<evidence type="ECO:0000313" key="8">
    <source>
        <dbReference type="Proteomes" id="UP000807306"/>
    </source>
</evidence>
<dbReference type="Pfam" id="PF00400">
    <property type="entry name" value="WD40"/>
    <property type="match status" value="4"/>
</dbReference>
<dbReference type="SMART" id="SM00320">
    <property type="entry name" value="WD40"/>
    <property type="match status" value="6"/>
</dbReference>
<dbReference type="PANTHER" id="PTHR19865">
    <property type="entry name" value="U3 SMALL NUCLEOLAR RNA INTERACTING PROTEIN 2"/>
    <property type="match status" value="1"/>
</dbReference>
<keyword evidence="4" id="KW-0539">Nucleus</keyword>
<dbReference type="InterPro" id="IPR015943">
    <property type="entry name" value="WD40/YVTN_repeat-like_dom_sf"/>
</dbReference>
<comment type="caution">
    <text evidence="7">The sequence shown here is derived from an EMBL/GenBank/DDBJ whole genome shotgun (WGS) entry which is preliminary data.</text>
</comment>
<feature type="repeat" description="WD" evidence="5">
    <location>
        <begin position="271"/>
        <end position="305"/>
    </location>
</feature>
<feature type="repeat" description="WD" evidence="5">
    <location>
        <begin position="226"/>
        <end position="261"/>
    </location>
</feature>
<evidence type="ECO:0000256" key="1">
    <source>
        <dbReference type="ARBA" id="ARBA00004123"/>
    </source>
</evidence>
<evidence type="ECO:0000256" key="4">
    <source>
        <dbReference type="ARBA" id="ARBA00023242"/>
    </source>
</evidence>
<feature type="region of interest" description="Disordered" evidence="6">
    <location>
        <begin position="1"/>
        <end position="83"/>
    </location>
</feature>
<dbReference type="GO" id="GO:0032040">
    <property type="term" value="C:small-subunit processome"/>
    <property type="evidence" value="ECO:0007669"/>
    <property type="project" value="TreeGrafter"/>
</dbReference>
<proteinExistence type="predicted"/>
<dbReference type="PROSITE" id="PS50294">
    <property type="entry name" value="WD_REPEATS_REGION"/>
    <property type="match status" value="3"/>
</dbReference>
<dbReference type="PANTHER" id="PTHR19865:SF0">
    <property type="entry name" value="U3 SMALL NUCLEOLAR RNA-INTERACTING PROTEIN 2"/>
    <property type="match status" value="1"/>
</dbReference>
<sequence length="582" mass="64464">MPDPFFSSSKPRKRKRSDGASHMLGAQKLAKTSRDTKQPKSSKKATRDEELSDRTDEDIEDMDLRADEIDPGASGDEDDNETPAEKRLRLAQLYLESVKTSLVDGEYDAAEIDRELISARLKQDVLEHSGKVHRFIADSFDFSTAPSSSLRTTGHRYTVTSAAASGDGNYLFTCGKEGHIFKWDLMSGKKLGVIYKARPSFSQSSADKKGKGKAKDGSVKQIDLHVKGHTDEVLSLAISGDDKFLASSGKDRRVCVWDVETCEWRKTFGGYLGHKDSVVYITFKKGSNQLYTASLDRTIKIYDLSPSVMGYVETVFGHQDHVLGLDALRGEGCVSVGSRDKTMRYWKIVDGKQVVYRGGGKSRMREVLEGDLGAADEGEDREEPRKETEKQFVEGSLECVAMIDEATFISGGDSGTISLFTSQRRKPIFKQPLAHGLNQAPSESEGVIETPRWITSLATLRYSDLFASGSWEGDIRIWKLDARLKSFSLVGTVPAPGFVNSLQFLPVSKDFLEKATWVRHSIVSDSDIPNLDRKDAKRDVSAHPFVLVAATGQEPRLGRWLSVKEGGAKNSAYVWAFNPRTT</sequence>
<dbReference type="InterPro" id="IPR036322">
    <property type="entry name" value="WD40_repeat_dom_sf"/>
</dbReference>
<comment type="subcellular location">
    <subcellularLocation>
        <location evidence="1">Nucleus</location>
    </subcellularLocation>
</comment>
<dbReference type="InterPro" id="IPR019775">
    <property type="entry name" value="WD40_repeat_CS"/>
</dbReference>
<keyword evidence="2 5" id="KW-0853">WD repeat</keyword>
<keyword evidence="3" id="KW-0677">Repeat</keyword>
<dbReference type="EMBL" id="MU157886">
    <property type="protein sequence ID" value="KAF9525309.1"/>
    <property type="molecule type" value="Genomic_DNA"/>
</dbReference>
<gene>
    <name evidence="7" type="ORF">CPB83DRAFT_772335</name>
</gene>
<dbReference type="SUPFAM" id="SSF50978">
    <property type="entry name" value="WD40 repeat-like"/>
    <property type="match status" value="1"/>
</dbReference>
<organism evidence="7 8">
    <name type="scientific">Crepidotus variabilis</name>
    <dbReference type="NCBI Taxonomy" id="179855"/>
    <lineage>
        <taxon>Eukaryota</taxon>
        <taxon>Fungi</taxon>
        <taxon>Dikarya</taxon>
        <taxon>Basidiomycota</taxon>
        <taxon>Agaricomycotina</taxon>
        <taxon>Agaricomycetes</taxon>
        <taxon>Agaricomycetidae</taxon>
        <taxon>Agaricales</taxon>
        <taxon>Agaricineae</taxon>
        <taxon>Crepidotaceae</taxon>
        <taxon>Crepidotus</taxon>
    </lineage>
</organism>
<evidence type="ECO:0000313" key="7">
    <source>
        <dbReference type="EMBL" id="KAF9525309.1"/>
    </source>
</evidence>
<feature type="compositionally biased region" description="Basic and acidic residues" evidence="6">
    <location>
        <begin position="45"/>
        <end position="54"/>
    </location>
</feature>
<name>A0A9P6EAI5_9AGAR</name>
<evidence type="ECO:0000256" key="2">
    <source>
        <dbReference type="ARBA" id="ARBA00022574"/>
    </source>
</evidence>
<evidence type="ECO:0000256" key="6">
    <source>
        <dbReference type="SAM" id="MobiDB-lite"/>
    </source>
</evidence>
<dbReference type="InterPro" id="IPR039241">
    <property type="entry name" value="Rrp9-like"/>
</dbReference>
<reference evidence="7" key="1">
    <citation type="submission" date="2020-11" db="EMBL/GenBank/DDBJ databases">
        <authorList>
            <consortium name="DOE Joint Genome Institute"/>
            <person name="Ahrendt S."/>
            <person name="Riley R."/>
            <person name="Andreopoulos W."/>
            <person name="Labutti K."/>
            <person name="Pangilinan J."/>
            <person name="Ruiz-Duenas F.J."/>
            <person name="Barrasa J.M."/>
            <person name="Sanchez-Garcia M."/>
            <person name="Camarero S."/>
            <person name="Miyauchi S."/>
            <person name="Serrano A."/>
            <person name="Linde D."/>
            <person name="Babiker R."/>
            <person name="Drula E."/>
            <person name="Ayuso-Fernandez I."/>
            <person name="Pacheco R."/>
            <person name="Padilla G."/>
            <person name="Ferreira P."/>
            <person name="Barriuso J."/>
            <person name="Kellner H."/>
            <person name="Castanera R."/>
            <person name="Alfaro M."/>
            <person name="Ramirez L."/>
            <person name="Pisabarro A.G."/>
            <person name="Kuo A."/>
            <person name="Tritt A."/>
            <person name="Lipzen A."/>
            <person name="He G."/>
            <person name="Yan M."/>
            <person name="Ng V."/>
            <person name="Cullen D."/>
            <person name="Martin F."/>
            <person name="Rosso M.-N."/>
            <person name="Henrissat B."/>
            <person name="Hibbett D."/>
            <person name="Martinez A.T."/>
            <person name="Grigoriev I.V."/>
        </authorList>
    </citation>
    <scope>NUCLEOTIDE SEQUENCE</scope>
    <source>
        <strain evidence="7">CBS 506.95</strain>
    </source>
</reference>
<accession>A0A9P6EAI5</accession>
<dbReference type="InterPro" id="IPR001680">
    <property type="entry name" value="WD40_rpt"/>
</dbReference>
<dbReference type="PROSITE" id="PS00678">
    <property type="entry name" value="WD_REPEATS_1"/>
    <property type="match status" value="1"/>
</dbReference>
<protein>
    <submittedName>
        <fullName evidence="7">WD40-repeat-containing domain protein</fullName>
    </submittedName>
</protein>
<keyword evidence="8" id="KW-1185">Reference proteome</keyword>